<sequence length="348" mass="38653">MSISYSHSTPSDNTSGSVAGGSCTSLSCVEETDEVVTWEPDTSSRNQFQCLYNYAPSDENTISKLIDLEPHHMPSSDYFRRCQDRSIDVISRQDSINWILKVHASYNFSPVTAFLSVNYFDRFLSSHCLPQANGWPFQLLSVACLSLAAKMVEPQVPLLLELQLFEPRFVFEPKTIQRMELRVMAILNWRLRSVTPFDYLHPFIRELSSCSTLLPDSFSSVISASSDLILSTTRVIDFLRFAPSTMAAAAVLCAAGKSFDFPAGDAFFHDSVNKEMVRSCHQLMDEYLIDTCLNEVGFEQPPAPPSPVGVLDAAACGSCDTRSENLSSSSQEPPSKRLRSTAPDVQQP</sequence>
<evidence type="ECO:0000259" key="7">
    <source>
        <dbReference type="SMART" id="SM00385"/>
    </source>
</evidence>
<dbReference type="CDD" id="cd20543">
    <property type="entry name" value="CYCLIN_AtCycD-like_rpt1"/>
    <property type="match status" value="1"/>
</dbReference>
<dbReference type="GO" id="GO:0051301">
    <property type="term" value="P:cell division"/>
    <property type="evidence" value="ECO:0007669"/>
    <property type="project" value="UniProtKB-KW"/>
</dbReference>
<dbReference type="Pfam" id="PF00134">
    <property type="entry name" value="Cyclin_N"/>
    <property type="match status" value="1"/>
</dbReference>
<dbReference type="InterPro" id="IPR048258">
    <property type="entry name" value="Cyclins_cyclin-box"/>
</dbReference>
<keyword evidence="3 5" id="KW-0195">Cyclin</keyword>
<dbReference type="InterPro" id="IPR039361">
    <property type="entry name" value="Cyclin"/>
</dbReference>
<evidence type="ECO:0000256" key="3">
    <source>
        <dbReference type="ARBA" id="ARBA00023127"/>
    </source>
</evidence>
<dbReference type="RefSeq" id="XP_022749144.1">
    <property type="nucleotide sequence ID" value="XM_022893409.1"/>
</dbReference>
<evidence type="ECO:0000313" key="9">
    <source>
        <dbReference type="Proteomes" id="UP000515121"/>
    </source>
</evidence>
<dbReference type="GeneID" id="111298683"/>
<evidence type="ECO:0000256" key="1">
    <source>
        <dbReference type="ARBA" id="ARBA00009065"/>
    </source>
</evidence>
<dbReference type="OrthoDB" id="5590282at2759"/>
<dbReference type="InterPro" id="IPR036915">
    <property type="entry name" value="Cyclin-like_sf"/>
</dbReference>
<dbReference type="KEGG" id="dzi:111298683"/>
<dbReference type="PANTHER" id="PTHR10177">
    <property type="entry name" value="CYCLINS"/>
    <property type="match status" value="1"/>
</dbReference>
<dbReference type="AlphaFoldDB" id="A0A6P5Z8Q1"/>
<dbReference type="SMART" id="SM01332">
    <property type="entry name" value="Cyclin_C"/>
    <property type="match status" value="1"/>
</dbReference>
<protein>
    <submittedName>
        <fullName evidence="10">Cyclin-D4-1-like</fullName>
    </submittedName>
</protein>
<dbReference type="SMART" id="SM00385">
    <property type="entry name" value="CYCLIN"/>
    <property type="match status" value="1"/>
</dbReference>
<dbReference type="Gene3D" id="1.10.472.10">
    <property type="entry name" value="Cyclin-like"/>
    <property type="match status" value="2"/>
</dbReference>
<comment type="similarity">
    <text evidence="1">Belongs to the cyclin family. Cyclin D subfamily.</text>
</comment>
<dbReference type="FunFam" id="1.10.472.10:FF:000040">
    <property type="entry name" value="D6-type cyclin"/>
    <property type="match status" value="1"/>
</dbReference>
<evidence type="ECO:0000256" key="2">
    <source>
        <dbReference type="ARBA" id="ARBA00022618"/>
    </source>
</evidence>
<organism evidence="9 10">
    <name type="scientific">Durio zibethinus</name>
    <name type="common">Durian</name>
    <dbReference type="NCBI Taxonomy" id="66656"/>
    <lineage>
        <taxon>Eukaryota</taxon>
        <taxon>Viridiplantae</taxon>
        <taxon>Streptophyta</taxon>
        <taxon>Embryophyta</taxon>
        <taxon>Tracheophyta</taxon>
        <taxon>Spermatophyta</taxon>
        <taxon>Magnoliopsida</taxon>
        <taxon>eudicotyledons</taxon>
        <taxon>Gunneridae</taxon>
        <taxon>Pentapetalae</taxon>
        <taxon>rosids</taxon>
        <taxon>malvids</taxon>
        <taxon>Malvales</taxon>
        <taxon>Malvaceae</taxon>
        <taxon>Helicteroideae</taxon>
        <taxon>Durio</taxon>
    </lineage>
</organism>
<keyword evidence="2" id="KW-0132">Cell division</keyword>
<dbReference type="InterPro" id="IPR006671">
    <property type="entry name" value="Cyclin_N"/>
</dbReference>
<feature type="region of interest" description="Disordered" evidence="6">
    <location>
        <begin position="320"/>
        <end position="348"/>
    </location>
</feature>
<reference evidence="10" key="1">
    <citation type="submission" date="2025-08" db="UniProtKB">
        <authorList>
            <consortium name="RefSeq"/>
        </authorList>
    </citation>
    <scope>IDENTIFICATION</scope>
    <source>
        <tissue evidence="10">Fruit stalk</tissue>
    </source>
</reference>
<dbReference type="PROSITE" id="PS00292">
    <property type="entry name" value="CYCLINS"/>
    <property type="match status" value="1"/>
</dbReference>
<proteinExistence type="inferred from homology"/>
<evidence type="ECO:0000313" key="10">
    <source>
        <dbReference type="RefSeq" id="XP_022749144.1"/>
    </source>
</evidence>
<dbReference type="InterPro" id="IPR013763">
    <property type="entry name" value="Cyclin-like_dom"/>
</dbReference>
<evidence type="ECO:0000256" key="6">
    <source>
        <dbReference type="SAM" id="MobiDB-lite"/>
    </source>
</evidence>
<dbReference type="Pfam" id="PF02984">
    <property type="entry name" value="Cyclin_C"/>
    <property type="match status" value="1"/>
</dbReference>
<gene>
    <name evidence="10" type="primary">LOC111298683</name>
</gene>
<dbReference type="SUPFAM" id="SSF47954">
    <property type="entry name" value="Cyclin-like"/>
    <property type="match status" value="1"/>
</dbReference>
<accession>A0A6P5Z8Q1</accession>
<feature type="compositionally biased region" description="Polar residues" evidence="6">
    <location>
        <begin position="324"/>
        <end position="333"/>
    </location>
</feature>
<evidence type="ECO:0000256" key="4">
    <source>
        <dbReference type="ARBA" id="ARBA00023306"/>
    </source>
</evidence>
<dbReference type="Proteomes" id="UP000515121">
    <property type="component" value="Unplaced"/>
</dbReference>
<dbReference type="FunFam" id="1.10.472.10:FF:000034">
    <property type="entry name" value="D2/4-type cyclin"/>
    <property type="match status" value="1"/>
</dbReference>
<keyword evidence="9" id="KW-1185">Reference proteome</keyword>
<feature type="domain" description="Cyclin-like" evidence="7">
    <location>
        <begin position="97"/>
        <end position="185"/>
    </location>
</feature>
<feature type="domain" description="Cyclin C-terminal" evidence="8">
    <location>
        <begin position="194"/>
        <end position="334"/>
    </location>
</feature>
<dbReference type="InterPro" id="IPR004367">
    <property type="entry name" value="Cyclin_C-dom"/>
</dbReference>
<evidence type="ECO:0000256" key="5">
    <source>
        <dbReference type="RuleBase" id="RU000383"/>
    </source>
</evidence>
<evidence type="ECO:0000259" key="8">
    <source>
        <dbReference type="SMART" id="SM01332"/>
    </source>
</evidence>
<keyword evidence="4" id="KW-0131">Cell cycle</keyword>
<name>A0A6P5Z8Q1_DURZI</name>